<dbReference type="GO" id="GO:0009986">
    <property type="term" value="C:cell surface"/>
    <property type="evidence" value="ECO:0007669"/>
    <property type="project" value="UniProtKB-SubCell"/>
</dbReference>
<dbReference type="Pfam" id="PF04021">
    <property type="entry name" value="Class_IIIsignal"/>
    <property type="match status" value="1"/>
</dbReference>
<evidence type="ECO:0000256" key="1">
    <source>
        <dbReference type="ARBA" id="ARBA00004241"/>
    </source>
</evidence>
<organism evidence="7 8">
    <name type="scientific">Methanococcus voltae</name>
    <dbReference type="NCBI Taxonomy" id="2188"/>
    <lineage>
        <taxon>Archaea</taxon>
        <taxon>Methanobacteriati</taxon>
        <taxon>Methanobacteriota</taxon>
        <taxon>Methanomada group</taxon>
        <taxon>Methanococci</taxon>
        <taxon>Methanococcales</taxon>
        <taxon>Methanococcaceae</taxon>
        <taxon>Methanococcus</taxon>
    </lineage>
</organism>
<evidence type="ECO:0000256" key="3">
    <source>
        <dbReference type="ARBA" id="ARBA00004613"/>
    </source>
</evidence>
<comment type="subcellular location">
    <subcellularLocation>
        <location evidence="1">Cell surface</location>
    </subcellularLocation>
    <subcellularLocation>
        <location evidence="2">Fimbrium</location>
    </subcellularLocation>
    <subcellularLocation>
        <location evidence="3">Secreted</location>
    </subcellularLocation>
</comment>
<dbReference type="AlphaFoldDB" id="A0A8J7S3C9"/>
<evidence type="ECO:0000256" key="2">
    <source>
        <dbReference type="ARBA" id="ARBA00004561"/>
    </source>
</evidence>
<accession>A0A8J7S3C9</accession>
<evidence type="ECO:0000313" key="8">
    <source>
        <dbReference type="Proteomes" id="UP000740329"/>
    </source>
</evidence>
<protein>
    <submittedName>
        <fullName evidence="7">Uncharacterized protein (UPF0333 family)</fullName>
    </submittedName>
</protein>
<dbReference type="EMBL" id="JAGGMV010000001">
    <property type="protein sequence ID" value="MBP2200688.1"/>
    <property type="molecule type" value="Genomic_DNA"/>
</dbReference>
<evidence type="ECO:0000256" key="4">
    <source>
        <dbReference type="ARBA" id="ARBA00022525"/>
    </source>
</evidence>
<keyword evidence="6" id="KW-1133">Transmembrane helix</keyword>
<comment type="caution">
    <text evidence="7">The sequence shown here is derived from an EMBL/GenBank/DDBJ whole genome shotgun (WGS) entry which is preliminary data.</text>
</comment>
<dbReference type="GO" id="GO:0005576">
    <property type="term" value="C:extracellular region"/>
    <property type="evidence" value="ECO:0007669"/>
    <property type="project" value="UniProtKB-SubCell"/>
</dbReference>
<reference evidence="7" key="1">
    <citation type="submission" date="2021-03" db="EMBL/GenBank/DDBJ databases">
        <title>Genomic Encyclopedia of Type Strains, Phase IV (KMG-V): Genome sequencing to study the core and pangenomes of soil and plant-associated prokaryotes.</title>
        <authorList>
            <person name="Whitman W."/>
        </authorList>
    </citation>
    <scope>NUCLEOTIDE SEQUENCE</scope>
    <source>
        <strain evidence="7">C4</strain>
    </source>
</reference>
<evidence type="ECO:0000313" key="7">
    <source>
        <dbReference type="EMBL" id="MBP2200688.1"/>
    </source>
</evidence>
<feature type="transmembrane region" description="Helical" evidence="6">
    <location>
        <begin position="12"/>
        <end position="36"/>
    </location>
</feature>
<keyword evidence="4" id="KW-0964">Secreted</keyword>
<dbReference type="InterPro" id="IPR007166">
    <property type="entry name" value="Class3_signal_pept_motif"/>
</dbReference>
<keyword evidence="6" id="KW-0472">Membrane</keyword>
<gene>
    <name evidence="7" type="ORF">J3E07_000086</name>
</gene>
<keyword evidence="6" id="KW-0812">Transmembrane</keyword>
<dbReference type="Proteomes" id="UP000740329">
    <property type="component" value="Unassembled WGS sequence"/>
</dbReference>
<proteinExistence type="predicted"/>
<sequence length="71" mass="7282">MLMKKLKSTKGQISMEVGILIAAAVAVAAVAGYFYLTNVKNVSGDVGTTATGIIDEFSEAADNASKTNSTP</sequence>
<name>A0A8J7S3C9_METVO</name>
<evidence type="ECO:0000256" key="5">
    <source>
        <dbReference type="ARBA" id="ARBA00023263"/>
    </source>
</evidence>
<evidence type="ECO:0000256" key="6">
    <source>
        <dbReference type="SAM" id="Phobius"/>
    </source>
</evidence>
<keyword evidence="5" id="KW-0281">Fimbrium</keyword>